<evidence type="ECO:0000256" key="5">
    <source>
        <dbReference type="SAM" id="MobiDB-lite"/>
    </source>
</evidence>
<evidence type="ECO:0000256" key="4">
    <source>
        <dbReference type="HAMAP-Rule" id="MF_00749"/>
    </source>
</evidence>
<dbReference type="SUPFAM" id="SSF48657">
    <property type="entry name" value="FinO-like"/>
    <property type="match status" value="1"/>
</dbReference>
<comment type="subcellular location">
    <subcellularLocation>
        <location evidence="4">Cytoplasm</location>
    </subcellularLocation>
</comment>
<comment type="caution">
    <text evidence="7">The sequence shown here is derived from an EMBL/GenBank/DDBJ whole genome shotgun (WGS) entry which is preliminary data.</text>
</comment>
<dbReference type="Pfam" id="PF17516">
    <property type="entry name" value="ProQ_C"/>
    <property type="match status" value="1"/>
</dbReference>
<evidence type="ECO:0000256" key="1">
    <source>
        <dbReference type="ARBA" id="ARBA00022490"/>
    </source>
</evidence>
<proteinExistence type="inferred from homology"/>
<dbReference type="SMART" id="SM00945">
    <property type="entry name" value="ProQ"/>
    <property type="match status" value="1"/>
</dbReference>
<accession>A0ABT9KFP7</accession>
<dbReference type="PANTHER" id="PTHR38106:SF1">
    <property type="entry name" value="RNA CHAPERONE PROQ"/>
    <property type="match status" value="1"/>
</dbReference>
<sequence length="210" mass="23219">MTDVQKLTNNKEVIAYLVEKFPLCFSLEGEAKPLKIGIFQDLAEALQNDERVSKTQLRQALRAYTSNWRYLHGCKTGAERVDLQGNACGILEQEHAEHAAQQLAEAKAKVAAMRAAEKAAQPDKKRPARRVGTKGQKTKETPVNKTKVVRKPKVTLNAIDLATLQKGDRVKVKVSENAKQAIVLEVIKDSARVQLENGLVISVAVEHLFA</sequence>
<evidence type="ECO:0000256" key="2">
    <source>
        <dbReference type="ARBA" id="ARBA00022884"/>
    </source>
</evidence>
<evidence type="ECO:0000313" key="8">
    <source>
        <dbReference type="Proteomes" id="UP001224083"/>
    </source>
</evidence>
<protein>
    <recommendedName>
        <fullName evidence="4">RNA chaperone ProQ</fullName>
    </recommendedName>
</protein>
<keyword evidence="1 4" id="KW-0963">Cytoplasm</keyword>
<dbReference type="Pfam" id="PF04352">
    <property type="entry name" value="ProQ"/>
    <property type="match status" value="1"/>
</dbReference>
<keyword evidence="3 4" id="KW-0143">Chaperone</keyword>
<comment type="function">
    <text evidence="4">RNA chaperone with significant RNA binding, RNA strand exchange and RNA duplexing activities.</text>
</comment>
<dbReference type="InterPro" id="IPR036442">
    <property type="entry name" value="ProQ/FinO_sf"/>
</dbReference>
<feature type="region of interest" description="Disordered" evidence="5">
    <location>
        <begin position="117"/>
        <end position="142"/>
    </location>
</feature>
<dbReference type="NCBIfam" id="NF003434">
    <property type="entry name" value="PRK04950.1"/>
    <property type="match status" value="1"/>
</dbReference>
<dbReference type="InterPro" id="IPR023529">
    <property type="entry name" value="ProQ"/>
</dbReference>
<dbReference type="InterPro" id="IPR035236">
    <property type="entry name" value="ProQ_C"/>
</dbReference>
<organism evidence="7 8">
    <name type="scientific">Bisgaard Taxon 45</name>
    <dbReference type="NCBI Taxonomy" id="304289"/>
    <lineage>
        <taxon>Bacteria</taxon>
        <taxon>Pseudomonadati</taxon>
        <taxon>Pseudomonadota</taxon>
        <taxon>Gammaproteobacteria</taxon>
        <taxon>Pasteurellales</taxon>
        <taxon>Pasteurellaceae</taxon>
    </lineage>
</organism>
<comment type="similarity">
    <text evidence="4">Belongs to the ProQ family.</text>
</comment>
<evidence type="ECO:0000256" key="3">
    <source>
        <dbReference type="ARBA" id="ARBA00023186"/>
    </source>
</evidence>
<evidence type="ECO:0000313" key="7">
    <source>
        <dbReference type="EMBL" id="MDP9500879.1"/>
    </source>
</evidence>
<dbReference type="Proteomes" id="UP001224083">
    <property type="component" value="Unassembled WGS sequence"/>
</dbReference>
<dbReference type="Gene3D" id="1.10.1710.10">
    <property type="entry name" value="ProQ/FinO domain"/>
    <property type="match status" value="1"/>
</dbReference>
<gene>
    <name evidence="4 7" type="primary">proQ</name>
    <name evidence="7" type="ORF">O7M46_07885</name>
</gene>
<reference evidence="7 8" key="1">
    <citation type="submission" date="2022-12" db="EMBL/GenBank/DDBJ databases">
        <title>Genome sequence of Pasteurellaceae Bisgaard Taxon 45.</title>
        <authorList>
            <person name="Foggin C."/>
            <person name="Rosen L.E."/>
            <person name="Henton M."/>
            <person name="Buys A."/>
            <person name="Floyd T."/>
            <person name="Turner A.D."/>
            <person name="Tarbin J."/>
            <person name="Lloyd A.S."/>
            <person name="Chaitezvi C."/>
            <person name="Ellis R.J."/>
            <person name="Roberts H.C."/>
            <person name="Dastjerdi A."/>
            <person name="Nunez A."/>
            <person name="Van Vliet A.H."/>
            <person name="Steinbach F."/>
        </authorList>
    </citation>
    <scope>NUCLEOTIDE SEQUENCE [LARGE SCALE GENOMIC DNA]</scope>
    <source>
        <strain evidence="7 8">VF20HR</strain>
    </source>
</reference>
<name>A0ABT9KFP7_9PAST</name>
<dbReference type="PANTHER" id="PTHR38106">
    <property type="entry name" value="RNA CHAPERONE PROQ"/>
    <property type="match status" value="1"/>
</dbReference>
<keyword evidence="8" id="KW-1185">Reference proteome</keyword>
<dbReference type="EMBL" id="JAQAHH010000008">
    <property type="protein sequence ID" value="MDP9500879.1"/>
    <property type="molecule type" value="Genomic_DNA"/>
</dbReference>
<dbReference type="HAMAP" id="MF_00749">
    <property type="entry name" value="ProQ"/>
    <property type="match status" value="1"/>
</dbReference>
<evidence type="ECO:0000259" key="6">
    <source>
        <dbReference type="SMART" id="SM00945"/>
    </source>
</evidence>
<keyword evidence="2 4" id="KW-0694">RNA-binding</keyword>
<feature type="domain" description="ProQ/FinO" evidence="6">
    <location>
        <begin position="5"/>
        <end position="119"/>
    </location>
</feature>
<dbReference type="InterPro" id="IPR016103">
    <property type="entry name" value="ProQ/FinO"/>
</dbReference>